<proteinExistence type="predicted"/>
<feature type="non-terminal residue" evidence="1">
    <location>
        <position position="148"/>
    </location>
</feature>
<sequence>VKKCVGSWTGHTERMTNPRPRRQCEWEAEVVEYINYLLEKIRIRSVKALTRPCLDSRIQILGPHFLLPSYLHARKRNQSEPPINPEVLYLKPLRIIHPFYHPELARCPQCDCADGVSWDGWTGTGPRDFHGLMLDEAAIGTQLCCESC</sequence>
<protein>
    <submittedName>
        <fullName evidence="1">Uncharacterized protein</fullName>
    </submittedName>
</protein>
<reference evidence="1" key="1">
    <citation type="journal article" date="2020" name="New Phytol.">
        <title>Comparative genomics reveals dynamic genome evolution in host specialist ectomycorrhizal fungi.</title>
        <authorList>
            <person name="Lofgren L.A."/>
            <person name="Nguyen N.H."/>
            <person name="Vilgalys R."/>
            <person name="Ruytinx J."/>
            <person name="Liao H.L."/>
            <person name="Branco S."/>
            <person name="Kuo A."/>
            <person name="LaButti K."/>
            <person name="Lipzen A."/>
            <person name="Andreopoulos W."/>
            <person name="Pangilinan J."/>
            <person name="Riley R."/>
            <person name="Hundley H."/>
            <person name="Na H."/>
            <person name="Barry K."/>
            <person name="Grigoriev I.V."/>
            <person name="Stajich J.E."/>
            <person name="Kennedy P.G."/>
        </authorList>
    </citation>
    <scope>NUCLEOTIDE SEQUENCE</scope>
    <source>
        <strain evidence="1">S12</strain>
    </source>
</reference>
<feature type="non-terminal residue" evidence="1">
    <location>
        <position position="1"/>
    </location>
</feature>
<dbReference type="EMBL" id="JABBWE010000119">
    <property type="protein sequence ID" value="KAG1785109.1"/>
    <property type="molecule type" value="Genomic_DNA"/>
</dbReference>
<evidence type="ECO:0000313" key="1">
    <source>
        <dbReference type="EMBL" id="KAG1785109.1"/>
    </source>
</evidence>
<dbReference type="AlphaFoldDB" id="A0A9P7A9W4"/>
<dbReference type="RefSeq" id="XP_041152594.1">
    <property type="nucleotide sequence ID" value="XM_041296384.1"/>
</dbReference>
<dbReference type="GeneID" id="64590148"/>
<keyword evidence="2" id="KW-1185">Reference proteome</keyword>
<dbReference type="OrthoDB" id="2640715at2759"/>
<organism evidence="1 2">
    <name type="scientific">Suillus plorans</name>
    <dbReference type="NCBI Taxonomy" id="116603"/>
    <lineage>
        <taxon>Eukaryota</taxon>
        <taxon>Fungi</taxon>
        <taxon>Dikarya</taxon>
        <taxon>Basidiomycota</taxon>
        <taxon>Agaricomycotina</taxon>
        <taxon>Agaricomycetes</taxon>
        <taxon>Agaricomycetidae</taxon>
        <taxon>Boletales</taxon>
        <taxon>Suillineae</taxon>
        <taxon>Suillaceae</taxon>
        <taxon>Suillus</taxon>
    </lineage>
</organism>
<name>A0A9P7A9W4_9AGAM</name>
<accession>A0A9P7A9W4</accession>
<dbReference type="Proteomes" id="UP000719766">
    <property type="component" value="Unassembled WGS sequence"/>
</dbReference>
<evidence type="ECO:0000313" key="2">
    <source>
        <dbReference type="Proteomes" id="UP000719766"/>
    </source>
</evidence>
<gene>
    <name evidence="1" type="ORF">HD556DRAFT_1200894</name>
</gene>
<comment type="caution">
    <text evidence="1">The sequence shown here is derived from an EMBL/GenBank/DDBJ whole genome shotgun (WGS) entry which is preliminary data.</text>
</comment>